<comment type="caution">
    <text evidence="1">The sequence shown here is derived from an EMBL/GenBank/DDBJ whole genome shotgun (WGS) entry which is preliminary data.</text>
</comment>
<dbReference type="EMBL" id="JXLN01011122">
    <property type="protein sequence ID" value="KPM06871.1"/>
    <property type="molecule type" value="Genomic_DNA"/>
</dbReference>
<dbReference type="Proteomes" id="UP000616769">
    <property type="component" value="Unassembled WGS sequence"/>
</dbReference>
<organism evidence="1 2">
    <name type="scientific">Sarcoptes scabiei</name>
    <name type="common">Itch mite</name>
    <name type="synonym">Acarus scabiei</name>
    <dbReference type="NCBI Taxonomy" id="52283"/>
    <lineage>
        <taxon>Eukaryota</taxon>
        <taxon>Metazoa</taxon>
        <taxon>Ecdysozoa</taxon>
        <taxon>Arthropoda</taxon>
        <taxon>Chelicerata</taxon>
        <taxon>Arachnida</taxon>
        <taxon>Acari</taxon>
        <taxon>Acariformes</taxon>
        <taxon>Sarcoptiformes</taxon>
        <taxon>Astigmata</taxon>
        <taxon>Psoroptidia</taxon>
        <taxon>Sarcoptoidea</taxon>
        <taxon>Sarcoptidae</taxon>
        <taxon>Sarcoptinae</taxon>
        <taxon>Sarcoptes</taxon>
    </lineage>
</organism>
<evidence type="ECO:0000313" key="2">
    <source>
        <dbReference type="Proteomes" id="UP000616769"/>
    </source>
</evidence>
<name>A0A132A7C5_SARSC</name>
<protein>
    <submittedName>
        <fullName evidence="1">Uncharacterized protein</fullName>
    </submittedName>
</protein>
<gene>
    <name evidence="1" type="ORF">QR98_0053510</name>
</gene>
<accession>A0A132A7C5</accession>
<proteinExistence type="predicted"/>
<evidence type="ECO:0000313" key="1">
    <source>
        <dbReference type="EMBL" id="KPM06871.1"/>
    </source>
</evidence>
<sequence>MLLIRKQTIWLLAISLVVIQLILQNHLQSTSAMKKMLLKMLKKDKLKTIALFMYADVHCAGSRNQDQDGS</sequence>
<dbReference type="AlphaFoldDB" id="A0A132A7C5"/>
<reference evidence="1 2" key="1">
    <citation type="journal article" date="2015" name="Parasit. Vectors">
        <title>Draft genome of the scabies mite.</title>
        <authorList>
            <person name="Rider S.D.Jr."/>
            <person name="Morgan M.S."/>
            <person name="Arlian L.G."/>
        </authorList>
    </citation>
    <scope>NUCLEOTIDE SEQUENCE [LARGE SCALE GENOMIC DNA]</scope>
    <source>
        <strain evidence="1">Arlian Lab</strain>
    </source>
</reference>
<dbReference type="VEuPathDB" id="VectorBase:SSCA007053"/>